<reference evidence="1 2" key="1">
    <citation type="submission" date="2018-11" db="EMBL/GenBank/DDBJ databases">
        <title>Genome assembly of Steccherinum ochraceum LE-BIN_3174, the white-rot fungus of the Steccherinaceae family (The Residual Polyporoid clade, Polyporales, Basidiomycota).</title>
        <authorList>
            <person name="Fedorova T.V."/>
            <person name="Glazunova O.A."/>
            <person name="Landesman E.O."/>
            <person name="Moiseenko K.V."/>
            <person name="Psurtseva N.V."/>
            <person name="Savinova O.S."/>
            <person name="Shakhova N.V."/>
            <person name="Tyazhelova T.V."/>
            <person name="Vasina D.V."/>
        </authorList>
    </citation>
    <scope>NUCLEOTIDE SEQUENCE [LARGE SCALE GENOMIC DNA]</scope>
    <source>
        <strain evidence="1 2">LE-BIN_3174</strain>
    </source>
</reference>
<comment type="caution">
    <text evidence="1">The sequence shown here is derived from an EMBL/GenBank/DDBJ whole genome shotgun (WGS) entry which is preliminary data.</text>
</comment>
<evidence type="ECO:0000313" key="2">
    <source>
        <dbReference type="Proteomes" id="UP000292702"/>
    </source>
</evidence>
<gene>
    <name evidence="1" type="ORF">EIP91_003931</name>
</gene>
<proteinExistence type="predicted"/>
<dbReference type="InterPro" id="IPR036047">
    <property type="entry name" value="F-box-like_dom_sf"/>
</dbReference>
<organism evidence="1 2">
    <name type="scientific">Steccherinum ochraceum</name>
    <dbReference type="NCBI Taxonomy" id="92696"/>
    <lineage>
        <taxon>Eukaryota</taxon>
        <taxon>Fungi</taxon>
        <taxon>Dikarya</taxon>
        <taxon>Basidiomycota</taxon>
        <taxon>Agaricomycotina</taxon>
        <taxon>Agaricomycetes</taxon>
        <taxon>Polyporales</taxon>
        <taxon>Steccherinaceae</taxon>
        <taxon>Steccherinum</taxon>
    </lineage>
</organism>
<dbReference type="Proteomes" id="UP000292702">
    <property type="component" value="Unassembled WGS sequence"/>
</dbReference>
<accession>A0A4R0RSV7</accession>
<dbReference type="AlphaFoldDB" id="A0A4R0RSV7"/>
<protein>
    <recommendedName>
        <fullName evidence="3">F-box domain-containing protein</fullName>
    </recommendedName>
</protein>
<dbReference type="CDD" id="cd09917">
    <property type="entry name" value="F-box_SF"/>
    <property type="match status" value="1"/>
</dbReference>
<evidence type="ECO:0000313" key="1">
    <source>
        <dbReference type="EMBL" id="TCD70302.1"/>
    </source>
</evidence>
<dbReference type="EMBL" id="RWJN01000023">
    <property type="protein sequence ID" value="TCD70302.1"/>
    <property type="molecule type" value="Genomic_DNA"/>
</dbReference>
<evidence type="ECO:0008006" key="3">
    <source>
        <dbReference type="Google" id="ProtNLM"/>
    </source>
</evidence>
<sequence length="499" mass="56073">MSDMTFISGPTKRLRRAFTVRAHAKSCATWSSLLSFAHLASSSSPCHLVTPYRPLLSQDLPSLADDRTPAFPVEIWDQILSLLDTRSQSSCGLACHYLRERTLRPLFSTIVVTLPVTMRDVRLEIDDFISLVRRSPRVANHIQHLVIRSCNYHSPGLSVDALEEFLLHLPALRTLTIQCNLRPATELASHAVRATAPKVRKTKLIGLEIDLHAASNLYLTPALFVDLLLLFSAVEVLQFTMHPEIGSRIPSTVAQMKPLENSTRASAPSGCVVSGSVQMEDTPLWAPMRPFVSPVLVEAARFLAPGSRLCSLVLGLTSYDETSALTSLNKVIEAYSPHLGQFKLFWRHKPNRWTAHRDFPPMWHLLNFSSCTFLESFEFDYGGLWESPAPGLFSEVLAIAPSCVRNIKITLTESFQLLHEEVDNIVHRAVDWHALKHVLKRIDGLLAFEFYWGITWDGSDHCYSVARRQKQDEIRKAVEKELDMPGILTVTVVETLPCF</sequence>
<name>A0A4R0RSV7_9APHY</name>
<dbReference type="SUPFAM" id="SSF81383">
    <property type="entry name" value="F-box domain"/>
    <property type="match status" value="1"/>
</dbReference>
<keyword evidence="2" id="KW-1185">Reference proteome</keyword>